<keyword evidence="3" id="KW-0808">Transferase</keyword>
<dbReference type="Proteomes" id="UP000249590">
    <property type="component" value="Unassembled WGS sequence"/>
</dbReference>
<evidence type="ECO:0000256" key="6">
    <source>
        <dbReference type="SAM" id="MobiDB-lite"/>
    </source>
</evidence>
<dbReference type="CDD" id="cd02440">
    <property type="entry name" value="AdoMet_MTases"/>
    <property type="match status" value="1"/>
</dbReference>
<dbReference type="InterPro" id="IPR003333">
    <property type="entry name" value="CMAS"/>
</dbReference>
<dbReference type="InterPro" id="IPR050723">
    <property type="entry name" value="CFA/CMAS"/>
</dbReference>
<evidence type="ECO:0000256" key="3">
    <source>
        <dbReference type="ARBA" id="ARBA00022679"/>
    </source>
</evidence>
<feature type="region of interest" description="Disordered" evidence="6">
    <location>
        <begin position="1"/>
        <end position="22"/>
    </location>
</feature>
<dbReference type="GO" id="GO:0008610">
    <property type="term" value="P:lipid biosynthetic process"/>
    <property type="evidence" value="ECO:0007669"/>
    <property type="project" value="InterPro"/>
</dbReference>
<dbReference type="RefSeq" id="WP_111341570.1">
    <property type="nucleotide sequence ID" value="NZ_QHHQ01000001.1"/>
</dbReference>
<evidence type="ECO:0000256" key="2">
    <source>
        <dbReference type="ARBA" id="ARBA00022603"/>
    </source>
</evidence>
<evidence type="ECO:0000313" key="8">
    <source>
        <dbReference type="Proteomes" id="UP000249590"/>
    </source>
</evidence>
<dbReference type="InterPro" id="IPR029063">
    <property type="entry name" value="SAM-dependent_MTases_sf"/>
</dbReference>
<protein>
    <submittedName>
        <fullName evidence="7">Cyclopropane-fatty-acyl-phospholipid synthase</fullName>
    </submittedName>
</protein>
<dbReference type="EMBL" id="QHHQ01000001">
    <property type="protein sequence ID" value="RAI03137.1"/>
    <property type="molecule type" value="Genomic_DNA"/>
</dbReference>
<organism evidence="7 8">
    <name type="scientific">Acuticoccus sediminis</name>
    <dbReference type="NCBI Taxonomy" id="2184697"/>
    <lineage>
        <taxon>Bacteria</taxon>
        <taxon>Pseudomonadati</taxon>
        <taxon>Pseudomonadota</taxon>
        <taxon>Alphaproteobacteria</taxon>
        <taxon>Hyphomicrobiales</taxon>
        <taxon>Amorphaceae</taxon>
        <taxon>Acuticoccus</taxon>
    </lineage>
</organism>
<reference evidence="7 8" key="1">
    <citation type="submission" date="2018-05" db="EMBL/GenBank/DDBJ databases">
        <title>Acuticoccus sediminis sp. nov., isolated from deep-sea sediment of Indian Ocean.</title>
        <authorList>
            <person name="Liu X."/>
            <person name="Lai Q."/>
            <person name="Du Y."/>
            <person name="Sun F."/>
            <person name="Zhang X."/>
            <person name="Wang S."/>
            <person name="Shao Z."/>
        </authorList>
    </citation>
    <scope>NUCLEOTIDE SEQUENCE [LARGE SCALE GENOMIC DNA]</scope>
    <source>
        <strain evidence="7 8">PTG4-2</strain>
    </source>
</reference>
<keyword evidence="4" id="KW-0949">S-adenosyl-L-methionine</keyword>
<dbReference type="PANTHER" id="PTHR43667">
    <property type="entry name" value="CYCLOPROPANE-FATTY-ACYL-PHOSPHOLIPID SYNTHASE"/>
    <property type="match status" value="1"/>
</dbReference>
<sequence>MTTATPTTPARQFKLKAEDRPAGSMTQSEAIQHHYDNDTRFFSLWLDPSLTYSSGRWFDPITGADLAADLTAAQDEKLRFHLDAAKVEAGTRLIDIGCGWGATLRGASQDRGAAYALGLTLSNDQLSHIESQGWPNVEARLQDAYTFTTDEPFTAAISIGAFEHFAKPNMTRPEKIEIYARFFETMAAALTTGARFSLQTIVWEDVDFEHSNTSLPETVFPESSIPYIEEVVEASAPTFRLVYLENDPKHYATTLQHWINNIKARQDDIIAEWGEEKYNFFYDYLRYSRLAFTRRKNSLARFVLQKR</sequence>
<keyword evidence="8" id="KW-1185">Reference proteome</keyword>
<dbReference type="AlphaFoldDB" id="A0A8B2NSE3"/>
<keyword evidence="2" id="KW-0489">Methyltransferase</keyword>
<name>A0A8B2NSE3_9HYPH</name>
<accession>A0A8B2NSE3</accession>
<evidence type="ECO:0000313" key="7">
    <source>
        <dbReference type="EMBL" id="RAI03137.1"/>
    </source>
</evidence>
<dbReference type="GO" id="GO:0032259">
    <property type="term" value="P:methylation"/>
    <property type="evidence" value="ECO:0007669"/>
    <property type="project" value="UniProtKB-KW"/>
</dbReference>
<comment type="similarity">
    <text evidence="1">Belongs to the CFA/CMAS family.</text>
</comment>
<evidence type="ECO:0000256" key="5">
    <source>
        <dbReference type="ARBA" id="ARBA00023098"/>
    </source>
</evidence>
<dbReference type="PIRSF" id="PIRSF003085">
    <property type="entry name" value="CMAS"/>
    <property type="match status" value="1"/>
</dbReference>
<evidence type="ECO:0000256" key="1">
    <source>
        <dbReference type="ARBA" id="ARBA00010815"/>
    </source>
</evidence>
<dbReference type="OrthoDB" id="9782855at2"/>
<dbReference type="Pfam" id="PF02353">
    <property type="entry name" value="CMAS"/>
    <property type="match status" value="1"/>
</dbReference>
<dbReference type="GO" id="GO:0008168">
    <property type="term" value="F:methyltransferase activity"/>
    <property type="evidence" value="ECO:0007669"/>
    <property type="project" value="UniProtKB-KW"/>
</dbReference>
<proteinExistence type="inferred from homology"/>
<dbReference type="SUPFAM" id="SSF53335">
    <property type="entry name" value="S-adenosyl-L-methionine-dependent methyltransferases"/>
    <property type="match status" value="1"/>
</dbReference>
<gene>
    <name evidence="7" type="ORF">DLJ53_01000</name>
</gene>
<comment type="caution">
    <text evidence="7">The sequence shown here is derived from an EMBL/GenBank/DDBJ whole genome shotgun (WGS) entry which is preliminary data.</text>
</comment>
<evidence type="ECO:0000256" key="4">
    <source>
        <dbReference type="ARBA" id="ARBA00022691"/>
    </source>
</evidence>
<keyword evidence="5" id="KW-0443">Lipid metabolism</keyword>
<dbReference type="Gene3D" id="3.40.50.150">
    <property type="entry name" value="Vaccinia Virus protein VP39"/>
    <property type="match status" value="1"/>
</dbReference>
<dbReference type="PANTHER" id="PTHR43667:SF1">
    <property type="entry name" value="CYCLOPROPANE-FATTY-ACYL-PHOSPHOLIPID SYNTHASE"/>
    <property type="match status" value="1"/>
</dbReference>
<feature type="compositionally biased region" description="Polar residues" evidence="6">
    <location>
        <begin position="1"/>
        <end position="10"/>
    </location>
</feature>